<comment type="caution">
    <text evidence="4">The sequence shown here is derived from an EMBL/GenBank/DDBJ whole genome shotgun (WGS) entry which is preliminary data.</text>
</comment>
<evidence type="ECO:0000256" key="1">
    <source>
        <dbReference type="SAM" id="MobiDB-lite"/>
    </source>
</evidence>
<gene>
    <name evidence="4" type="ORF">HDU87_007190</name>
</gene>
<organism evidence="4 5">
    <name type="scientific">Geranomyces variabilis</name>
    <dbReference type="NCBI Taxonomy" id="109894"/>
    <lineage>
        <taxon>Eukaryota</taxon>
        <taxon>Fungi</taxon>
        <taxon>Fungi incertae sedis</taxon>
        <taxon>Chytridiomycota</taxon>
        <taxon>Chytridiomycota incertae sedis</taxon>
        <taxon>Chytridiomycetes</taxon>
        <taxon>Spizellomycetales</taxon>
        <taxon>Powellomycetaceae</taxon>
        <taxon>Geranomyces</taxon>
    </lineage>
</organism>
<evidence type="ECO:0000313" key="4">
    <source>
        <dbReference type="EMBL" id="KAJ3173978.1"/>
    </source>
</evidence>
<evidence type="ECO:0000313" key="5">
    <source>
        <dbReference type="Proteomes" id="UP001212152"/>
    </source>
</evidence>
<evidence type="ECO:0000256" key="2">
    <source>
        <dbReference type="SAM" id="Phobius"/>
    </source>
</evidence>
<keyword evidence="2" id="KW-1133">Transmembrane helix</keyword>
<keyword evidence="3" id="KW-0732">Signal</keyword>
<dbReference type="EMBL" id="JADGJQ010000066">
    <property type="protein sequence ID" value="KAJ3173978.1"/>
    <property type="molecule type" value="Genomic_DNA"/>
</dbReference>
<accession>A0AAD5TE42</accession>
<reference evidence="4" key="1">
    <citation type="submission" date="2020-05" db="EMBL/GenBank/DDBJ databases">
        <title>Phylogenomic resolution of chytrid fungi.</title>
        <authorList>
            <person name="Stajich J.E."/>
            <person name="Amses K."/>
            <person name="Simmons R."/>
            <person name="Seto K."/>
            <person name="Myers J."/>
            <person name="Bonds A."/>
            <person name="Quandt C.A."/>
            <person name="Barry K."/>
            <person name="Liu P."/>
            <person name="Grigoriev I."/>
            <person name="Longcore J.E."/>
            <person name="James T.Y."/>
        </authorList>
    </citation>
    <scope>NUCLEOTIDE SEQUENCE</scope>
    <source>
        <strain evidence="4">JEL0379</strain>
    </source>
</reference>
<dbReference type="Proteomes" id="UP001212152">
    <property type="component" value="Unassembled WGS sequence"/>
</dbReference>
<feature type="compositionally biased region" description="Low complexity" evidence="1">
    <location>
        <begin position="168"/>
        <end position="182"/>
    </location>
</feature>
<feature type="transmembrane region" description="Helical" evidence="2">
    <location>
        <begin position="94"/>
        <end position="120"/>
    </location>
</feature>
<feature type="region of interest" description="Disordered" evidence="1">
    <location>
        <begin position="168"/>
        <end position="188"/>
    </location>
</feature>
<name>A0AAD5TE42_9FUNG</name>
<sequence>MPLLTNILLGVLGGQLLTRAVYDHIWYPFFFNTDPATLKAKVTASQRQESMNFYRHIAHQPAYFNYVIYGATFLILLSLVGQTVVAARNRVSNLLALVSFSSAVGIYITLVHPLISSLVAARGPHRMKADAEARSLSDLAFWQACIAAAWFVTLILQTGVSENEDAAARVSSSSSSSLAKKVAAGKKE</sequence>
<protein>
    <submittedName>
        <fullName evidence="4">Uncharacterized protein</fullName>
    </submittedName>
</protein>
<feature type="signal peptide" evidence="3">
    <location>
        <begin position="1"/>
        <end position="20"/>
    </location>
</feature>
<keyword evidence="5" id="KW-1185">Reference proteome</keyword>
<feature type="chain" id="PRO_5042051663" evidence="3">
    <location>
        <begin position="21"/>
        <end position="188"/>
    </location>
</feature>
<proteinExistence type="predicted"/>
<feature type="transmembrane region" description="Helical" evidence="2">
    <location>
        <begin position="140"/>
        <end position="160"/>
    </location>
</feature>
<evidence type="ECO:0000256" key="3">
    <source>
        <dbReference type="SAM" id="SignalP"/>
    </source>
</evidence>
<keyword evidence="2" id="KW-0472">Membrane</keyword>
<feature type="transmembrane region" description="Helical" evidence="2">
    <location>
        <begin position="66"/>
        <end position="87"/>
    </location>
</feature>
<keyword evidence="2" id="KW-0812">Transmembrane</keyword>
<dbReference type="AlphaFoldDB" id="A0AAD5TE42"/>